<dbReference type="Proteomes" id="UP000321058">
    <property type="component" value="Unassembled WGS sequence"/>
</dbReference>
<dbReference type="CDD" id="cd03293">
    <property type="entry name" value="ABC_NrtD_SsuB_transporters"/>
    <property type="match status" value="1"/>
</dbReference>
<accession>A0A512N6H3</accession>
<dbReference type="SMART" id="SM00382">
    <property type="entry name" value="AAA"/>
    <property type="match status" value="1"/>
</dbReference>
<keyword evidence="10" id="KW-1185">Reference proteome</keyword>
<evidence type="ECO:0000256" key="2">
    <source>
        <dbReference type="ARBA" id="ARBA00022448"/>
    </source>
</evidence>
<dbReference type="Pfam" id="PF00005">
    <property type="entry name" value="ABC_tran"/>
    <property type="match status" value="1"/>
</dbReference>
<dbReference type="OrthoDB" id="7336028at2"/>
<keyword evidence="3" id="KW-1003">Cell membrane</keyword>
<dbReference type="RefSeq" id="WP_147148153.1">
    <property type="nucleotide sequence ID" value="NZ_BKAJ01000031.1"/>
</dbReference>
<dbReference type="GO" id="GO:0005524">
    <property type="term" value="F:ATP binding"/>
    <property type="evidence" value="ECO:0007669"/>
    <property type="project" value="UniProtKB-KW"/>
</dbReference>
<evidence type="ECO:0000313" key="10">
    <source>
        <dbReference type="Proteomes" id="UP000321058"/>
    </source>
</evidence>
<dbReference type="AlphaFoldDB" id="A0A512N6H3"/>
<dbReference type="GO" id="GO:0016887">
    <property type="term" value="F:ATP hydrolysis activity"/>
    <property type="evidence" value="ECO:0007669"/>
    <property type="project" value="InterPro"/>
</dbReference>
<gene>
    <name evidence="9" type="primary">ssuB3</name>
    <name evidence="9" type="ORF">RSO01_16890</name>
</gene>
<comment type="similarity">
    <text evidence="1">Belongs to the ABC transporter superfamily.</text>
</comment>
<dbReference type="InterPro" id="IPR003593">
    <property type="entry name" value="AAA+_ATPase"/>
</dbReference>
<proteinExistence type="inferred from homology"/>
<keyword evidence="5 9" id="KW-0067">ATP-binding</keyword>
<dbReference type="InterPro" id="IPR003439">
    <property type="entry name" value="ABC_transporter-like_ATP-bd"/>
</dbReference>
<evidence type="ECO:0000256" key="5">
    <source>
        <dbReference type="ARBA" id="ARBA00022840"/>
    </source>
</evidence>
<evidence type="ECO:0000256" key="4">
    <source>
        <dbReference type="ARBA" id="ARBA00022741"/>
    </source>
</evidence>
<keyword evidence="6" id="KW-1278">Translocase</keyword>
<dbReference type="PROSITE" id="PS00211">
    <property type="entry name" value="ABC_TRANSPORTER_1"/>
    <property type="match status" value="1"/>
</dbReference>
<name>A0A512N6H3_9HYPH</name>
<evidence type="ECO:0000259" key="8">
    <source>
        <dbReference type="PROSITE" id="PS50893"/>
    </source>
</evidence>
<evidence type="ECO:0000313" key="9">
    <source>
        <dbReference type="EMBL" id="GEP54523.1"/>
    </source>
</evidence>
<organism evidence="9 10">
    <name type="scientific">Reyranella soli</name>
    <dbReference type="NCBI Taxonomy" id="1230389"/>
    <lineage>
        <taxon>Bacteria</taxon>
        <taxon>Pseudomonadati</taxon>
        <taxon>Pseudomonadota</taxon>
        <taxon>Alphaproteobacteria</taxon>
        <taxon>Hyphomicrobiales</taxon>
        <taxon>Reyranellaceae</taxon>
        <taxon>Reyranella</taxon>
    </lineage>
</organism>
<keyword evidence="2" id="KW-0813">Transport</keyword>
<dbReference type="SUPFAM" id="SSF52540">
    <property type="entry name" value="P-loop containing nucleoside triphosphate hydrolases"/>
    <property type="match status" value="1"/>
</dbReference>
<evidence type="ECO:0000256" key="7">
    <source>
        <dbReference type="ARBA" id="ARBA00023136"/>
    </source>
</evidence>
<keyword evidence="7" id="KW-0472">Membrane</keyword>
<dbReference type="PANTHER" id="PTHR42788:SF17">
    <property type="entry name" value="ALIPHATIC SULFONATES IMPORT ATP-BINDING PROTEIN SSUB"/>
    <property type="match status" value="1"/>
</dbReference>
<feature type="domain" description="ABC transporter" evidence="8">
    <location>
        <begin position="39"/>
        <end position="265"/>
    </location>
</feature>
<dbReference type="EMBL" id="BKAJ01000031">
    <property type="protein sequence ID" value="GEP54523.1"/>
    <property type="molecule type" value="Genomic_DNA"/>
</dbReference>
<dbReference type="InterPro" id="IPR027417">
    <property type="entry name" value="P-loop_NTPase"/>
</dbReference>
<comment type="caution">
    <text evidence="9">The sequence shown here is derived from an EMBL/GenBank/DDBJ whole genome shotgun (WGS) entry which is preliminary data.</text>
</comment>
<protein>
    <submittedName>
        <fullName evidence="9">Aliphatic sulfonates import ATP-binding protein SsuB 3</fullName>
    </submittedName>
</protein>
<reference evidence="9 10" key="1">
    <citation type="submission" date="2019-07" db="EMBL/GenBank/DDBJ databases">
        <title>Whole genome shotgun sequence of Reyranella soli NBRC 108950.</title>
        <authorList>
            <person name="Hosoyama A."/>
            <person name="Uohara A."/>
            <person name="Ohji S."/>
            <person name="Ichikawa N."/>
        </authorList>
    </citation>
    <scope>NUCLEOTIDE SEQUENCE [LARGE SCALE GENOMIC DNA]</scope>
    <source>
        <strain evidence="9 10">NBRC 108950</strain>
    </source>
</reference>
<keyword evidence="4" id="KW-0547">Nucleotide-binding</keyword>
<evidence type="ECO:0000256" key="1">
    <source>
        <dbReference type="ARBA" id="ARBA00005417"/>
    </source>
</evidence>
<dbReference type="PANTHER" id="PTHR42788">
    <property type="entry name" value="TAURINE IMPORT ATP-BINDING PROTEIN-RELATED"/>
    <property type="match status" value="1"/>
</dbReference>
<dbReference type="PROSITE" id="PS50893">
    <property type="entry name" value="ABC_TRANSPORTER_2"/>
    <property type="match status" value="1"/>
</dbReference>
<dbReference type="InterPro" id="IPR017871">
    <property type="entry name" value="ABC_transporter-like_CS"/>
</dbReference>
<sequence length="286" mass="30988">MVDDIIVRALLDEGLYPPLPPEPVEEIEIVDQPPGGVAVTIRNLAKAFGTHTVLHGLDLHVPPGQFLTVIGKSGCGKSTLLRILAGLDQPTSGDVLLDGRPADDGQHVARMMFQEPRLLPWSRVIGNVEVGLGARRNAPGAERRALAKLAAVGLESRANDWPAVLSGGQRQRVALARALASSPQLLALDEPLGALDALTRIEMQALVEEVWREQGFTAVLVTHDVTEAIVLGDRVVLIEDGIIKLELNVDLPRPRRRGSPEVAALEERILRYLLSDGGYLDRRAWA</sequence>
<evidence type="ECO:0000256" key="3">
    <source>
        <dbReference type="ARBA" id="ARBA00022475"/>
    </source>
</evidence>
<dbReference type="InterPro" id="IPR050166">
    <property type="entry name" value="ABC_transporter_ATP-bind"/>
</dbReference>
<evidence type="ECO:0000256" key="6">
    <source>
        <dbReference type="ARBA" id="ARBA00022967"/>
    </source>
</evidence>
<dbReference type="Gene3D" id="3.40.50.300">
    <property type="entry name" value="P-loop containing nucleotide triphosphate hydrolases"/>
    <property type="match status" value="1"/>
</dbReference>